<accession>A0A176VNI9</accession>
<gene>
    <name evidence="1" type="ORF">AXG93_3930s1000</name>
</gene>
<keyword evidence="2" id="KW-1185">Reference proteome</keyword>
<dbReference type="AlphaFoldDB" id="A0A176VNI9"/>
<evidence type="ECO:0000313" key="1">
    <source>
        <dbReference type="EMBL" id="OAE21376.1"/>
    </source>
</evidence>
<proteinExistence type="predicted"/>
<comment type="caution">
    <text evidence="1">The sequence shown here is derived from an EMBL/GenBank/DDBJ whole genome shotgun (WGS) entry which is preliminary data.</text>
</comment>
<name>A0A176VNI9_MARPO</name>
<sequence length="121" mass="13806">MTIGRDKDVRLRRKEFAFGPRCSPSGVKFFVRRLRRQRIKIRCAFGGTELRRRERLRRDKRDRQTRRNPLTTVNAFGTAAFGAAPRRCFGDAPTPTDIFRETPSALGVNAFGGRDAFDTTG</sequence>
<protein>
    <submittedName>
        <fullName evidence="1">Uncharacterized protein</fullName>
    </submittedName>
</protein>
<dbReference type="Proteomes" id="UP000077202">
    <property type="component" value="Unassembled WGS sequence"/>
</dbReference>
<reference evidence="1" key="1">
    <citation type="submission" date="2016-03" db="EMBL/GenBank/DDBJ databases">
        <title>Mechanisms controlling the formation of the plant cell surface in tip-growing cells are functionally conserved among land plants.</title>
        <authorList>
            <person name="Honkanen S."/>
            <person name="Jones V.A."/>
            <person name="Morieri G."/>
            <person name="Champion C."/>
            <person name="Hetherington A.J."/>
            <person name="Kelly S."/>
            <person name="Saint-Marcoux D."/>
            <person name="Proust H."/>
            <person name="Prescott H."/>
            <person name="Dolan L."/>
        </authorList>
    </citation>
    <scope>NUCLEOTIDE SEQUENCE [LARGE SCALE GENOMIC DNA]</scope>
    <source>
        <tissue evidence="1">Whole gametophyte</tissue>
    </source>
</reference>
<dbReference type="EMBL" id="LVLJ01003451">
    <property type="protein sequence ID" value="OAE21376.1"/>
    <property type="molecule type" value="Genomic_DNA"/>
</dbReference>
<evidence type="ECO:0000313" key="2">
    <source>
        <dbReference type="Proteomes" id="UP000077202"/>
    </source>
</evidence>
<organism evidence="1 2">
    <name type="scientific">Marchantia polymorpha subsp. ruderalis</name>
    <dbReference type="NCBI Taxonomy" id="1480154"/>
    <lineage>
        <taxon>Eukaryota</taxon>
        <taxon>Viridiplantae</taxon>
        <taxon>Streptophyta</taxon>
        <taxon>Embryophyta</taxon>
        <taxon>Marchantiophyta</taxon>
        <taxon>Marchantiopsida</taxon>
        <taxon>Marchantiidae</taxon>
        <taxon>Marchantiales</taxon>
        <taxon>Marchantiaceae</taxon>
        <taxon>Marchantia</taxon>
    </lineage>
</organism>